<organism evidence="2 3">
    <name type="scientific">Eimeria mitis</name>
    <dbReference type="NCBI Taxonomy" id="44415"/>
    <lineage>
        <taxon>Eukaryota</taxon>
        <taxon>Sar</taxon>
        <taxon>Alveolata</taxon>
        <taxon>Apicomplexa</taxon>
        <taxon>Conoidasida</taxon>
        <taxon>Coccidia</taxon>
        <taxon>Eucoccidiorida</taxon>
        <taxon>Eimeriorina</taxon>
        <taxon>Eimeriidae</taxon>
        <taxon>Eimeria</taxon>
    </lineage>
</organism>
<gene>
    <name evidence="2" type="ORF">EMH_0001090</name>
</gene>
<feature type="region of interest" description="Disordered" evidence="1">
    <location>
        <begin position="69"/>
        <end position="88"/>
    </location>
</feature>
<proteinExistence type="predicted"/>
<sequence length="88" mass="9454">MESGKDHPKNNPAVVVVPPSGRPPEAPFADPATGAPIQGKAFSQTSPAKPKANPSKFLDPEEIDNVFERQESRLPDLCEEEKKGSTSK</sequence>
<dbReference type="EMBL" id="HG681266">
    <property type="protein sequence ID" value="CDJ28328.1"/>
    <property type="molecule type" value="Genomic_DNA"/>
</dbReference>
<feature type="region of interest" description="Disordered" evidence="1">
    <location>
        <begin position="1"/>
        <end position="60"/>
    </location>
</feature>
<reference evidence="2" key="1">
    <citation type="submission" date="2013-10" db="EMBL/GenBank/DDBJ databases">
        <title>Genomic analysis of the causative agents of coccidiosis in chickens.</title>
        <authorList>
            <person name="Reid A.J."/>
            <person name="Blake D."/>
            <person name="Billington K."/>
            <person name="Browne H."/>
            <person name="Dunn M."/>
            <person name="Hung S."/>
            <person name="Kawahara F."/>
            <person name="Miranda-Saavedra D."/>
            <person name="Mourier T."/>
            <person name="Nagra H."/>
            <person name="Otto T.D."/>
            <person name="Rawlings N."/>
            <person name="Sanchez A."/>
            <person name="Sanders M."/>
            <person name="Subramaniam C."/>
            <person name="Tay Y."/>
            <person name="Dear P."/>
            <person name="Doerig C."/>
            <person name="Gruber A."/>
            <person name="Parkinson J."/>
            <person name="Shirley M."/>
            <person name="Wan K.L."/>
            <person name="Berriman M."/>
            <person name="Tomley F."/>
            <person name="Pain A."/>
        </authorList>
    </citation>
    <scope>NUCLEOTIDE SEQUENCE [LARGE SCALE GENOMIC DNA]</scope>
    <source>
        <strain evidence="2">Houghton</strain>
    </source>
</reference>
<feature type="compositionally biased region" description="Low complexity" evidence="1">
    <location>
        <begin position="10"/>
        <end position="19"/>
    </location>
</feature>
<dbReference type="VEuPathDB" id="ToxoDB:EMH_0001090"/>
<protein>
    <submittedName>
        <fullName evidence="2">Uncharacterized protein</fullName>
    </submittedName>
</protein>
<dbReference type="OrthoDB" id="10309260at2759"/>
<evidence type="ECO:0000256" key="1">
    <source>
        <dbReference type="SAM" id="MobiDB-lite"/>
    </source>
</evidence>
<accession>U6JXV4</accession>
<dbReference type="AlphaFoldDB" id="U6JXV4"/>
<evidence type="ECO:0000313" key="3">
    <source>
        <dbReference type="Proteomes" id="UP000030744"/>
    </source>
</evidence>
<dbReference type="RefSeq" id="XP_013350902.1">
    <property type="nucleotide sequence ID" value="XM_013495448.1"/>
</dbReference>
<reference evidence="2" key="2">
    <citation type="submission" date="2013-10" db="EMBL/GenBank/DDBJ databases">
        <authorList>
            <person name="Aslett M."/>
        </authorList>
    </citation>
    <scope>NUCLEOTIDE SEQUENCE [LARGE SCALE GENOMIC DNA]</scope>
    <source>
        <strain evidence="2">Houghton</strain>
    </source>
</reference>
<name>U6JXV4_9EIME</name>
<keyword evidence="3" id="KW-1185">Reference proteome</keyword>
<evidence type="ECO:0000313" key="2">
    <source>
        <dbReference type="EMBL" id="CDJ28328.1"/>
    </source>
</evidence>
<dbReference type="Proteomes" id="UP000030744">
    <property type="component" value="Unassembled WGS sequence"/>
</dbReference>
<dbReference type="GeneID" id="25375184"/>